<proteinExistence type="predicted"/>
<accession>A0A0F9JAC0</accession>
<dbReference type="EMBL" id="LAZR01010472">
    <property type="protein sequence ID" value="KKM66739.1"/>
    <property type="molecule type" value="Genomic_DNA"/>
</dbReference>
<sequence>MMVEAVLLGCHLVITLGVVFAIAVRNEHRLTKIETDVSWVKQRVQWELERENAHGKRSTVD</sequence>
<name>A0A0F9JAC0_9ZZZZ</name>
<organism evidence="1">
    <name type="scientific">marine sediment metagenome</name>
    <dbReference type="NCBI Taxonomy" id="412755"/>
    <lineage>
        <taxon>unclassified sequences</taxon>
        <taxon>metagenomes</taxon>
        <taxon>ecological metagenomes</taxon>
    </lineage>
</organism>
<evidence type="ECO:0000313" key="1">
    <source>
        <dbReference type="EMBL" id="KKM66739.1"/>
    </source>
</evidence>
<comment type="caution">
    <text evidence="1">The sequence shown here is derived from an EMBL/GenBank/DDBJ whole genome shotgun (WGS) entry which is preliminary data.</text>
</comment>
<reference evidence="1" key="1">
    <citation type="journal article" date="2015" name="Nature">
        <title>Complex archaea that bridge the gap between prokaryotes and eukaryotes.</title>
        <authorList>
            <person name="Spang A."/>
            <person name="Saw J.H."/>
            <person name="Jorgensen S.L."/>
            <person name="Zaremba-Niedzwiedzka K."/>
            <person name="Martijn J."/>
            <person name="Lind A.E."/>
            <person name="van Eijk R."/>
            <person name="Schleper C."/>
            <person name="Guy L."/>
            <person name="Ettema T.J."/>
        </authorList>
    </citation>
    <scope>NUCLEOTIDE SEQUENCE</scope>
</reference>
<dbReference type="AlphaFoldDB" id="A0A0F9JAC0"/>
<gene>
    <name evidence="1" type="ORF">LCGC14_1478250</name>
</gene>
<protein>
    <submittedName>
        <fullName evidence="1">Uncharacterized protein</fullName>
    </submittedName>
</protein>